<evidence type="ECO:0000313" key="2">
    <source>
        <dbReference type="Proteomes" id="UP001379235"/>
    </source>
</evidence>
<dbReference type="RefSeq" id="WP_339969480.1">
    <property type="nucleotide sequence ID" value="NZ_JBBHJY010000011.1"/>
</dbReference>
<accession>A0ABU8SCZ9</accession>
<keyword evidence="1" id="KW-0560">Oxidoreductase</keyword>
<reference evidence="1 2" key="1">
    <citation type="submission" date="2024-03" db="EMBL/GenBank/DDBJ databases">
        <authorList>
            <person name="Jo J.-H."/>
        </authorList>
    </citation>
    <scope>NUCLEOTIDE SEQUENCE [LARGE SCALE GENOMIC DNA]</scope>
    <source>
        <strain evidence="1 2">AS3R-12</strain>
    </source>
</reference>
<sequence>MTDAFSIHRRGALASIAALIGATALPLEALAAPKKKARGKPAAKKFFSPSQMALVTALADTLIPATDTPGAVFTKAPQQLDSLMINWASPATKAQILGALPGIEKMALDADKKPFAALTPARRKELLIAYDKAALKTVPRKEKLTGLAAMMAGPAVADPAYAKLKDLIITLYYTSEVAMTQEVIYEHVPGPFVPSLKITPQTRPFAGVGGLG</sequence>
<organism evidence="1 2">
    <name type="scientific">Novosphingobium aquae</name>
    <dbReference type="NCBI Taxonomy" id="3133435"/>
    <lineage>
        <taxon>Bacteria</taxon>
        <taxon>Pseudomonadati</taxon>
        <taxon>Pseudomonadota</taxon>
        <taxon>Alphaproteobacteria</taxon>
        <taxon>Sphingomonadales</taxon>
        <taxon>Sphingomonadaceae</taxon>
        <taxon>Novosphingobium</taxon>
    </lineage>
</organism>
<name>A0ABU8SCZ9_9SPHN</name>
<protein>
    <submittedName>
        <fullName evidence="1">Gluconate 2-dehydrogenase subunit 3 family protein</fullName>
        <ecNumber evidence="1">1.-.-.-</ecNumber>
    </submittedName>
</protein>
<dbReference type="InterPro" id="IPR027056">
    <property type="entry name" value="Gluconate_2DH_su3"/>
</dbReference>
<gene>
    <name evidence="1" type="ORF">WG900_18235</name>
</gene>
<dbReference type="Proteomes" id="UP001379235">
    <property type="component" value="Unassembled WGS sequence"/>
</dbReference>
<evidence type="ECO:0000313" key="1">
    <source>
        <dbReference type="EMBL" id="MEJ6011847.1"/>
    </source>
</evidence>
<proteinExistence type="predicted"/>
<dbReference type="EMBL" id="JBBHJY010000011">
    <property type="protein sequence ID" value="MEJ6011847.1"/>
    <property type="molecule type" value="Genomic_DNA"/>
</dbReference>
<dbReference type="PROSITE" id="PS51318">
    <property type="entry name" value="TAT"/>
    <property type="match status" value="1"/>
</dbReference>
<dbReference type="GO" id="GO:0016491">
    <property type="term" value="F:oxidoreductase activity"/>
    <property type="evidence" value="ECO:0007669"/>
    <property type="project" value="UniProtKB-KW"/>
</dbReference>
<comment type="caution">
    <text evidence="1">The sequence shown here is derived from an EMBL/GenBank/DDBJ whole genome shotgun (WGS) entry which is preliminary data.</text>
</comment>
<dbReference type="InterPro" id="IPR006311">
    <property type="entry name" value="TAT_signal"/>
</dbReference>
<dbReference type="EC" id="1.-.-.-" evidence="1"/>
<dbReference type="Pfam" id="PF13618">
    <property type="entry name" value="Gluconate_2-dh3"/>
    <property type="match status" value="1"/>
</dbReference>
<keyword evidence="2" id="KW-1185">Reference proteome</keyword>